<protein>
    <submittedName>
        <fullName evidence="1">Uncharacterized protein</fullName>
    </submittedName>
</protein>
<name>A0A2P2P4A2_RHIMU</name>
<sequence>MNLSSFADSRQEALLTNDCKKEVVVIYHRSDLTENNF</sequence>
<reference evidence="1" key="1">
    <citation type="submission" date="2018-02" db="EMBL/GenBank/DDBJ databases">
        <title>Rhizophora mucronata_Transcriptome.</title>
        <authorList>
            <person name="Meera S.P."/>
            <person name="Sreeshan A."/>
            <person name="Augustine A."/>
        </authorList>
    </citation>
    <scope>NUCLEOTIDE SEQUENCE</scope>
    <source>
        <tissue evidence="1">Leaf</tissue>
    </source>
</reference>
<organism evidence="1">
    <name type="scientific">Rhizophora mucronata</name>
    <name type="common">Asiatic mangrove</name>
    <dbReference type="NCBI Taxonomy" id="61149"/>
    <lineage>
        <taxon>Eukaryota</taxon>
        <taxon>Viridiplantae</taxon>
        <taxon>Streptophyta</taxon>
        <taxon>Embryophyta</taxon>
        <taxon>Tracheophyta</taxon>
        <taxon>Spermatophyta</taxon>
        <taxon>Magnoliopsida</taxon>
        <taxon>eudicotyledons</taxon>
        <taxon>Gunneridae</taxon>
        <taxon>Pentapetalae</taxon>
        <taxon>rosids</taxon>
        <taxon>fabids</taxon>
        <taxon>Malpighiales</taxon>
        <taxon>Rhizophoraceae</taxon>
        <taxon>Rhizophora</taxon>
    </lineage>
</organism>
<dbReference type="EMBL" id="GGEC01069122">
    <property type="protein sequence ID" value="MBX49606.1"/>
    <property type="molecule type" value="Transcribed_RNA"/>
</dbReference>
<evidence type="ECO:0000313" key="1">
    <source>
        <dbReference type="EMBL" id="MBX49606.1"/>
    </source>
</evidence>
<dbReference type="AlphaFoldDB" id="A0A2P2P4A2"/>
<accession>A0A2P2P4A2</accession>
<proteinExistence type="predicted"/>